<accession>A0AC61NQS4</accession>
<keyword evidence="1" id="KW-0378">Hydrolase</keyword>
<reference evidence="1" key="1">
    <citation type="submission" date="2021-08" db="EMBL/GenBank/DDBJ databases">
        <title>Novel anaerobic bacterium isolated from sea squirt in East Sea, Republic of Korea.</title>
        <authorList>
            <person name="Nguyen T.H."/>
            <person name="Li Z."/>
            <person name="Lee Y.-J."/>
            <person name="Ko J."/>
            <person name="Kim S.-G."/>
        </authorList>
    </citation>
    <scope>NUCLEOTIDE SEQUENCE</scope>
    <source>
        <strain evidence="1">KCTC 25031</strain>
    </source>
</reference>
<evidence type="ECO:0000313" key="1">
    <source>
        <dbReference type="EMBL" id="QZE12759.1"/>
    </source>
</evidence>
<protein>
    <submittedName>
        <fullName evidence="1">Alpha/beta hydrolase</fullName>
    </submittedName>
</protein>
<organism evidence="1 2">
    <name type="scientific">Halosquirtibacter laminarini</name>
    <dbReference type="NCBI Taxonomy" id="3374600"/>
    <lineage>
        <taxon>Bacteria</taxon>
        <taxon>Pseudomonadati</taxon>
        <taxon>Bacteroidota</taxon>
        <taxon>Bacteroidia</taxon>
        <taxon>Marinilabiliales</taxon>
        <taxon>Prolixibacteraceae</taxon>
        <taxon>Halosquirtibacter</taxon>
    </lineage>
</organism>
<sequence>MNNLYSFLIILFISVSLHAQVIKNYKEVDVTFPSKNIKLNGSLMTPLDQSSNTAVLIISGSGPTDRNGNSTYSQTNNLLQIAQFLALHNIASLRYDKRAIQRNNYLISEEQNLRFGQFTKDAEAAIQFLKKKKFKEIFVIGHSQGALIASVAVQKEKVDGLVTLCGAGKTGDQIIEEQINAIPQKEFTNQAIPILKILREGKQTQDVPITLRSLFRPSVQPFLISWFAVDPIEEIHNVKCPILIVAGKQDVQIPIGDSELLYKASKKRSKLVILNNMNHVLKDVGPDLKKNRASYNDPNKPISKELVNEILKFIHSNK</sequence>
<evidence type="ECO:0000313" key="2">
    <source>
        <dbReference type="Proteomes" id="UP000826212"/>
    </source>
</evidence>
<gene>
    <name evidence="1" type="ORF">K4L44_09165</name>
</gene>
<dbReference type="Proteomes" id="UP000826212">
    <property type="component" value="Chromosome"/>
</dbReference>
<proteinExistence type="predicted"/>
<dbReference type="EMBL" id="CP081303">
    <property type="protein sequence ID" value="QZE12759.1"/>
    <property type="molecule type" value="Genomic_DNA"/>
</dbReference>
<keyword evidence="2" id="KW-1185">Reference proteome</keyword>
<name>A0AC61NQS4_9BACT</name>